<evidence type="ECO:0000313" key="4">
    <source>
        <dbReference type="EMBL" id="CAE6465291.1"/>
    </source>
</evidence>
<accession>A0A8H3GTG6</accession>
<dbReference type="CDD" id="cd00067">
    <property type="entry name" value="GAL4"/>
    <property type="match status" value="1"/>
</dbReference>
<dbReference type="InterPro" id="IPR036864">
    <property type="entry name" value="Zn2-C6_fun-type_DNA-bd_sf"/>
</dbReference>
<dbReference type="InterPro" id="IPR021858">
    <property type="entry name" value="Fun_TF"/>
</dbReference>
<organism evidence="4 5">
    <name type="scientific">Rhizoctonia solani</name>
    <dbReference type="NCBI Taxonomy" id="456999"/>
    <lineage>
        <taxon>Eukaryota</taxon>
        <taxon>Fungi</taxon>
        <taxon>Dikarya</taxon>
        <taxon>Basidiomycota</taxon>
        <taxon>Agaricomycotina</taxon>
        <taxon>Agaricomycetes</taxon>
        <taxon>Cantharellales</taxon>
        <taxon>Ceratobasidiaceae</taxon>
        <taxon>Rhizoctonia</taxon>
    </lineage>
</organism>
<keyword evidence="2" id="KW-0539">Nucleus</keyword>
<dbReference type="GO" id="GO:0005634">
    <property type="term" value="C:nucleus"/>
    <property type="evidence" value="ECO:0007669"/>
    <property type="project" value="UniProtKB-SubCell"/>
</dbReference>
<comment type="caution">
    <text evidence="4">The sequence shown here is derived from an EMBL/GenBank/DDBJ whole genome shotgun (WGS) entry which is preliminary data.</text>
</comment>
<gene>
    <name evidence="4" type="ORF">RDB_LOCUS166107</name>
</gene>
<dbReference type="AlphaFoldDB" id="A0A8H3GTG6"/>
<dbReference type="PROSITE" id="PS50048">
    <property type="entry name" value="ZN2_CY6_FUNGAL_2"/>
    <property type="match status" value="1"/>
</dbReference>
<feature type="domain" description="Zn(2)-C6 fungal-type" evidence="3">
    <location>
        <begin position="14"/>
        <end position="42"/>
    </location>
</feature>
<dbReference type="Pfam" id="PF11951">
    <property type="entry name" value="Fungal_trans_2"/>
    <property type="match status" value="1"/>
</dbReference>
<protein>
    <recommendedName>
        <fullName evidence="3">Zn(2)-C6 fungal-type domain-containing protein</fullName>
    </recommendedName>
</protein>
<proteinExistence type="predicted"/>
<dbReference type="EMBL" id="CAJMWS010000824">
    <property type="protein sequence ID" value="CAE6465291.1"/>
    <property type="molecule type" value="Genomic_DNA"/>
</dbReference>
<comment type="subcellular location">
    <subcellularLocation>
        <location evidence="1">Nucleus</location>
    </subcellularLocation>
</comment>
<reference evidence="4" key="1">
    <citation type="submission" date="2021-01" db="EMBL/GenBank/DDBJ databases">
        <authorList>
            <person name="Kaushik A."/>
        </authorList>
    </citation>
    <scope>NUCLEOTIDE SEQUENCE</scope>
    <source>
        <strain evidence="4">AG1-1C</strain>
    </source>
</reference>
<dbReference type="SMART" id="SM00066">
    <property type="entry name" value="GAL4"/>
    <property type="match status" value="1"/>
</dbReference>
<sequence>MFRIVSKPGPPSTSCSTCRGRQKKCDMSRPCCNRCLNGGYECLGYDDNQPRVKIRQNHSSGLVPATVLSDGEISEIVGCLSAGASGDWRDPTDQTTGHTVESSFRGVALLYKTSVAASATDGNFSGESAMDFGCLRPQDQSQSIVFSPPSTRQPNHARRTFSVTSGMRTAGNDPISKVKALYRSIPPSVDATQTIKENHLARIAGEYVFQVLSFKFMAPSSIIRKSLAGRVRGNRALQAMYLGASILRALNRDLQARDSTLKRYVGWIDKLEQRFTTDFRGSRPLSDVGDCLAAHIELSYLKFMLVDSASAYTLLRAALPKFLPLAAAEPQLLIEQAHSNLNISLPRTLGSSRYELARFAMYDVILAFLLGTTPLIEYGYEGGCEYDGFEWIHGIPSAFLQIISQVNSWRAGSRVHLDDWYTLERRVLAWESPYAMLEKCSPDSASFERATVQEGWRHVLLIYIYMGICGASSHDSRVQVSVDRILQLAETISSLRAGIHILPHCVVAGVAARLEKQRVAVYEKLMLFTDARPWLFCGPQFSQFLYHMWHGEGVGGEAVKWDDYVQSRNTVIPI</sequence>
<dbReference type="SUPFAM" id="SSF57701">
    <property type="entry name" value="Zn2/Cys6 DNA-binding domain"/>
    <property type="match status" value="1"/>
</dbReference>
<dbReference type="PANTHER" id="PTHR37534:SF46">
    <property type="entry name" value="ZN(II)2CYS6 TRANSCRIPTION FACTOR (EUROFUNG)"/>
    <property type="match status" value="1"/>
</dbReference>
<dbReference type="PANTHER" id="PTHR37534">
    <property type="entry name" value="TRANSCRIPTIONAL ACTIVATOR PROTEIN UGA3"/>
    <property type="match status" value="1"/>
</dbReference>
<name>A0A8H3GTG6_9AGAM</name>
<dbReference type="PROSITE" id="PS00463">
    <property type="entry name" value="ZN2_CY6_FUNGAL_1"/>
    <property type="match status" value="1"/>
</dbReference>
<dbReference type="Proteomes" id="UP000663846">
    <property type="component" value="Unassembled WGS sequence"/>
</dbReference>
<dbReference type="InterPro" id="IPR001138">
    <property type="entry name" value="Zn2Cys6_DnaBD"/>
</dbReference>
<evidence type="ECO:0000259" key="3">
    <source>
        <dbReference type="PROSITE" id="PS50048"/>
    </source>
</evidence>
<evidence type="ECO:0000256" key="1">
    <source>
        <dbReference type="ARBA" id="ARBA00004123"/>
    </source>
</evidence>
<dbReference type="GO" id="GO:0000981">
    <property type="term" value="F:DNA-binding transcription factor activity, RNA polymerase II-specific"/>
    <property type="evidence" value="ECO:0007669"/>
    <property type="project" value="InterPro"/>
</dbReference>
<dbReference type="GO" id="GO:0008270">
    <property type="term" value="F:zinc ion binding"/>
    <property type="evidence" value="ECO:0007669"/>
    <property type="project" value="InterPro"/>
</dbReference>
<dbReference type="Pfam" id="PF00172">
    <property type="entry name" value="Zn_clus"/>
    <property type="match status" value="1"/>
</dbReference>
<evidence type="ECO:0000313" key="5">
    <source>
        <dbReference type="Proteomes" id="UP000663846"/>
    </source>
</evidence>
<dbReference type="Gene3D" id="4.10.240.10">
    <property type="entry name" value="Zn(2)-C6 fungal-type DNA-binding domain"/>
    <property type="match status" value="1"/>
</dbReference>
<evidence type="ECO:0000256" key="2">
    <source>
        <dbReference type="ARBA" id="ARBA00023242"/>
    </source>
</evidence>